<keyword evidence="1" id="KW-0805">Transcription regulation</keyword>
<reference evidence="6" key="1">
    <citation type="submission" date="2018-08" db="EMBL/GenBank/DDBJ databases">
        <authorList>
            <person name="Chevrot R."/>
        </authorList>
    </citation>
    <scope>NUCLEOTIDE SEQUENCE [LARGE SCALE GENOMIC DNA]</scope>
</reference>
<dbReference type="SMART" id="SM01134">
    <property type="entry name" value="DeoRC"/>
    <property type="match status" value="1"/>
</dbReference>
<evidence type="ECO:0000313" key="5">
    <source>
        <dbReference type="EMBL" id="SYX86101.1"/>
    </source>
</evidence>
<dbReference type="PROSITE" id="PS00894">
    <property type="entry name" value="HTH_DEOR_1"/>
    <property type="match status" value="1"/>
</dbReference>
<evidence type="ECO:0000313" key="6">
    <source>
        <dbReference type="Proteomes" id="UP000304148"/>
    </source>
</evidence>
<dbReference type="Proteomes" id="UP000304148">
    <property type="component" value="Chromosome"/>
</dbReference>
<dbReference type="PANTHER" id="PTHR30363:SF51">
    <property type="entry name" value="HTH-TYPE TRANSCRIPTIONAL REPRESSOR GLCR"/>
    <property type="match status" value="1"/>
</dbReference>
<dbReference type="GO" id="GO:0003677">
    <property type="term" value="F:DNA binding"/>
    <property type="evidence" value="ECO:0007669"/>
    <property type="project" value="UniProtKB-KW"/>
</dbReference>
<dbReference type="SUPFAM" id="SSF46785">
    <property type="entry name" value="Winged helix' DNA-binding domain"/>
    <property type="match status" value="1"/>
</dbReference>
<feature type="domain" description="HTH deoR-type" evidence="4">
    <location>
        <begin position="3"/>
        <end position="58"/>
    </location>
</feature>
<dbReference type="AlphaFoldDB" id="A0A383RHE5"/>
<protein>
    <submittedName>
        <fullName evidence="5">HTH-type transcriptional repressor GlcR</fullName>
    </submittedName>
</protein>
<dbReference type="Gene3D" id="3.40.50.1360">
    <property type="match status" value="1"/>
</dbReference>
<proteinExistence type="predicted"/>
<dbReference type="InterPro" id="IPR014036">
    <property type="entry name" value="DeoR-like_C"/>
</dbReference>
<dbReference type="InterPro" id="IPR001034">
    <property type="entry name" value="DeoR_HTH"/>
</dbReference>
<evidence type="ECO:0000256" key="1">
    <source>
        <dbReference type="ARBA" id="ARBA00023015"/>
    </source>
</evidence>
<dbReference type="InterPro" id="IPR037171">
    <property type="entry name" value="NagB/RpiA_transferase-like"/>
</dbReference>
<evidence type="ECO:0000256" key="3">
    <source>
        <dbReference type="ARBA" id="ARBA00023163"/>
    </source>
</evidence>
<dbReference type="PROSITE" id="PS51000">
    <property type="entry name" value="HTH_DEOR_2"/>
    <property type="match status" value="1"/>
</dbReference>
<name>A0A383RHE5_PAEAL</name>
<dbReference type="EMBL" id="LS992241">
    <property type="protein sequence ID" value="SYX86101.1"/>
    <property type="molecule type" value="Genomic_DNA"/>
</dbReference>
<accession>A0A383RHE5</accession>
<dbReference type="SUPFAM" id="SSF100950">
    <property type="entry name" value="NagB/RpiA/CoA transferase-like"/>
    <property type="match status" value="1"/>
</dbReference>
<keyword evidence="2" id="KW-0238">DNA-binding</keyword>
<organism evidence="5 6">
    <name type="scientific">Paenibacillus alvei</name>
    <name type="common">Bacillus alvei</name>
    <dbReference type="NCBI Taxonomy" id="44250"/>
    <lineage>
        <taxon>Bacteria</taxon>
        <taxon>Bacillati</taxon>
        <taxon>Bacillota</taxon>
        <taxon>Bacilli</taxon>
        <taxon>Bacillales</taxon>
        <taxon>Paenibacillaceae</taxon>
        <taxon>Paenibacillus</taxon>
    </lineage>
</organism>
<dbReference type="Pfam" id="PF08220">
    <property type="entry name" value="HTH_DeoR"/>
    <property type="match status" value="1"/>
</dbReference>
<dbReference type="Pfam" id="PF00455">
    <property type="entry name" value="DeoRC"/>
    <property type="match status" value="1"/>
</dbReference>
<dbReference type="GO" id="GO:0003700">
    <property type="term" value="F:DNA-binding transcription factor activity"/>
    <property type="evidence" value="ECO:0007669"/>
    <property type="project" value="InterPro"/>
</dbReference>
<dbReference type="RefSeq" id="WP_138188114.1">
    <property type="nucleotide sequence ID" value="NZ_LS992241.1"/>
</dbReference>
<dbReference type="InterPro" id="IPR036390">
    <property type="entry name" value="WH_DNA-bd_sf"/>
</dbReference>
<dbReference type="InterPro" id="IPR050313">
    <property type="entry name" value="Carb_Metab_HTH_regulators"/>
</dbReference>
<dbReference type="InterPro" id="IPR036388">
    <property type="entry name" value="WH-like_DNA-bd_sf"/>
</dbReference>
<dbReference type="PRINTS" id="PR00037">
    <property type="entry name" value="HTHLACR"/>
</dbReference>
<evidence type="ECO:0000259" key="4">
    <source>
        <dbReference type="PROSITE" id="PS51000"/>
    </source>
</evidence>
<dbReference type="SMART" id="SM00420">
    <property type="entry name" value="HTH_DEOR"/>
    <property type="match status" value="1"/>
</dbReference>
<gene>
    <name evidence="5" type="primary">glcR</name>
    <name evidence="5" type="ORF">PBLR_14523</name>
</gene>
<dbReference type="InterPro" id="IPR018356">
    <property type="entry name" value="Tscrpt_reg_HTH_DeoR_CS"/>
</dbReference>
<evidence type="ECO:0000256" key="2">
    <source>
        <dbReference type="ARBA" id="ARBA00023125"/>
    </source>
</evidence>
<sequence>MYQEERLLRILTHLEEQDTMTVGEICAMFDISRDTARRDIVKLTESGAVTRTHGGITLPRLEQKIEAYAARLHNEPDGKMRIGRHAATLVQDHDMVFLDVSTTVQCIIPHLKPAHATAVTHSIDNACMLADQATIQTHLLGGIVQPKTRHLSGYSTLDKLRDFQFDKAFLGAAGISEAGIYYHYEEDIYMKREIVSRSRQTIVLADYTKLGHTHYYRGLSLSDIDILITNQPLSPELANAMKANHVQVIIIS</sequence>
<keyword evidence="3" id="KW-0804">Transcription</keyword>
<dbReference type="Gene3D" id="1.10.10.10">
    <property type="entry name" value="Winged helix-like DNA-binding domain superfamily/Winged helix DNA-binding domain"/>
    <property type="match status" value="1"/>
</dbReference>
<dbReference type="PANTHER" id="PTHR30363">
    <property type="entry name" value="HTH-TYPE TRANSCRIPTIONAL REGULATOR SRLR-RELATED"/>
    <property type="match status" value="1"/>
</dbReference>